<evidence type="ECO:0000256" key="3">
    <source>
        <dbReference type="ARBA" id="ARBA00022694"/>
    </source>
</evidence>
<dbReference type="GO" id="GO:0008270">
    <property type="term" value="F:zinc ion binding"/>
    <property type="evidence" value="ECO:0007669"/>
    <property type="project" value="UniProtKB-UniRule"/>
</dbReference>
<dbReference type="HAMAP" id="MF_00972">
    <property type="entry name" value="tRNA_aden_deaminase"/>
    <property type="match status" value="1"/>
</dbReference>
<dbReference type="NCBIfam" id="NF008113">
    <property type="entry name" value="PRK10860.1"/>
    <property type="match status" value="1"/>
</dbReference>
<evidence type="ECO:0000256" key="1">
    <source>
        <dbReference type="ARBA" id="ARBA00010669"/>
    </source>
</evidence>
<comment type="similarity">
    <text evidence="1">Belongs to the cytidine and deoxycytidylate deaminase family. ADAT2 subfamily.</text>
</comment>
<evidence type="ECO:0000256" key="5">
    <source>
        <dbReference type="ARBA" id="ARBA00022801"/>
    </source>
</evidence>
<evidence type="ECO:0000313" key="11">
    <source>
        <dbReference type="Proteomes" id="UP000070456"/>
    </source>
</evidence>
<dbReference type="PROSITE" id="PS00903">
    <property type="entry name" value="CYT_DCMP_DEAMINASES_1"/>
    <property type="match status" value="1"/>
</dbReference>
<evidence type="ECO:0000256" key="2">
    <source>
        <dbReference type="ARBA" id="ARBA00011738"/>
    </source>
</evidence>
<evidence type="ECO:0000256" key="6">
    <source>
        <dbReference type="ARBA" id="ARBA00022833"/>
    </source>
</evidence>
<protein>
    <recommendedName>
        <fullName evidence="8">tRNA-specific adenosine deaminase</fullName>
        <ecNumber evidence="8">3.5.4.33</ecNumber>
    </recommendedName>
</protein>
<feature type="binding site" evidence="8">
    <location>
        <position position="51"/>
    </location>
    <ligand>
        <name>Zn(2+)</name>
        <dbReference type="ChEBI" id="CHEBI:29105"/>
        <note>catalytic</note>
    </ligand>
</feature>
<keyword evidence="4 8" id="KW-0479">Metal-binding</keyword>
<gene>
    <name evidence="10" type="primary">tadA_2</name>
    <name evidence="8" type="synonym">tadA</name>
    <name evidence="10" type="ORF">AN619_18670</name>
</gene>
<dbReference type="Gene3D" id="3.40.140.10">
    <property type="entry name" value="Cytidine Deaminase, domain 2"/>
    <property type="match status" value="1"/>
</dbReference>
<dbReference type="PANTHER" id="PTHR11079:SF202">
    <property type="entry name" value="TRNA-SPECIFIC ADENOSINE DEAMINASE"/>
    <property type="match status" value="1"/>
</dbReference>
<dbReference type="SUPFAM" id="SSF53927">
    <property type="entry name" value="Cytidine deaminase-like"/>
    <property type="match status" value="1"/>
</dbReference>
<dbReference type="InterPro" id="IPR016193">
    <property type="entry name" value="Cytidine_deaminase-like"/>
</dbReference>
<proteinExistence type="inferred from homology"/>
<comment type="function">
    <text evidence="8">Catalyzes the deamination of adenosine to inosine at the wobble position 34 of tRNA(Arg2).</text>
</comment>
<dbReference type="InterPro" id="IPR028883">
    <property type="entry name" value="tRNA_aden_deaminase"/>
</dbReference>
<dbReference type="GO" id="GO:0052717">
    <property type="term" value="F:tRNA-specific adenosine-34 deaminase activity"/>
    <property type="evidence" value="ECO:0007669"/>
    <property type="project" value="UniProtKB-UniRule"/>
</dbReference>
<accession>A0A140L3V6</accession>
<evidence type="ECO:0000256" key="4">
    <source>
        <dbReference type="ARBA" id="ARBA00022723"/>
    </source>
</evidence>
<keyword evidence="6 8" id="KW-0862">Zinc</keyword>
<feature type="binding site" evidence="8">
    <location>
        <position position="81"/>
    </location>
    <ligand>
        <name>Zn(2+)</name>
        <dbReference type="ChEBI" id="CHEBI:29105"/>
        <note>catalytic</note>
    </ligand>
</feature>
<dbReference type="InterPro" id="IPR002125">
    <property type="entry name" value="CMP_dCMP_dom"/>
</dbReference>
<comment type="caution">
    <text evidence="10">The sequence shown here is derived from an EMBL/GenBank/DDBJ whole genome shotgun (WGS) entry which is preliminary data.</text>
</comment>
<dbReference type="Proteomes" id="UP000070456">
    <property type="component" value="Unassembled WGS sequence"/>
</dbReference>
<dbReference type="Pfam" id="PF14437">
    <property type="entry name" value="MafB19-deam"/>
    <property type="match status" value="1"/>
</dbReference>
<keyword evidence="3 8" id="KW-0819">tRNA processing</keyword>
<feature type="active site" description="Proton donor" evidence="8">
    <location>
        <position position="53"/>
    </location>
</feature>
<dbReference type="FunFam" id="3.40.140.10:FF:000005">
    <property type="entry name" value="tRNA-specific adenosine deaminase"/>
    <property type="match status" value="1"/>
</dbReference>
<dbReference type="EC" id="3.5.4.33" evidence="8"/>
<dbReference type="GO" id="GO:0002100">
    <property type="term" value="P:tRNA wobble adenosine to inosine editing"/>
    <property type="evidence" value="ECO:0007669"/>
    <property type="project" value="UniProtKB-UniRule"/>
</dbReference>
<comment type="subunit">
    <text evidence="2 8">Homodimer.</text>
</comment>
<dbReference type="STRING" id="520762.AN619_18670"/>
<sequence length="150" mass="16576">MEEYFMGEALREAQKAFDLKEVPIGAVVVKDGNIIGRGYNLRETLKDPTAHAEILAIRQASQTLGGWRLYGCDLYVTIEPCPMCAGAILLSRINRLIIGAMDPKGGAAGSLLNIPEDGRFNHHTEVIQGVLEEECSAIMKVFFQELRKNK</sequence>
<dbReference type="PATRIC" id="fig|520762.4.peg.2069"/>
<evidence type="ECO:0000256" key="7">
    <source>
        <dbReference type="ARBA" id="ARBA00048045"/>
    </source>
</evidence>
<feature type="binding site" evidence="8">
    <location>
        <position position="84"/>
    </location>
    <ligand>
        <name>Zn(2+)</name>
        <dbReference type="ChEBI" id="CHEBI:29105"/>
        <note>catalytic</note>
    </ligand>
</feature>
<dbReference type="EMBL" id="LOEE01000037">
    <property type="protein sequence ID" value="KXG75231.1"/>
    <property type="molecule type" value="Genomic_DNA"/>
</dbReference>
<keyword evidence="5 8" id="KW-0378">Hydrolase</keyword>
<comment type="catalytic activity">
    <reaction evidence="7 8">
        <text>adenosine(34) in tRNA + H2O + H(+) = inosine(34) in tRNA + NH4(+)</text>
        <dbReference type="Rhea" id="RHEA:43168"/>
        <dbReference type="Rhea" id="RHEA-COMP:10373"/>
        <dbReference type="Rhea" id="RHEA-COMP:10374"/>
        <dbReference type="ChEBI" id="CHEBI:15377"/>
        <dbReference type="ChEBI" id="CHEBI:15378"/>
        <dbReference type="ChEBI" id="CHEBI:28938"/>
        <dbReference type="ChEBI" id="CHEBI:74411"/>
        <dbReference type="ChEBI" id="CHEBI:82852"/>
        <dbReference type="EC" id="3.5.4.33"/>
    </reaction>
</comment>
<comment type="cofactor">
    <cofactor evidence="8">
        <name>Zn(2+)</name>
        <dbReference type="ChEBI" id="CHEBI:29105"/>
    </cofactor>
    <text evidence="8">Binds 1 zinc ion per subunit.</text>
</comment>
<dbReference type="InterPro" id="IPR016192">
    <property type="entry name" value="APOBEC/CMP_deaminase_Zn-bd"/>
</dbReference>
<dbReference type="CDD" id="cd01285">
    <property type="entry name" value="nucleoside_deaminase"/>
    <property type="match status" value="1"/>
</dbReference>
<dbReference type="PANTHER" id="PTHR11079">
    <property type="entry name" value="CYTOSINE DEAMINASE FAMILY MEMBER"/>
    <property type="match status" value="1"/>
</dbReference>
<feature type="domain" description="CMP/dCMP-type deaminase" evidence="9">
    <location>
        <begin position="1"/>
        <end position="111"/>
    </location>
</feature>
<organism evidence="10 11">
    <name type="scientific">Thermotalea metallivorans</name>
    <dbReference type="NCBI Taxonomy" id="520762"/>
    <lineage>
        <taxon>Bacteria</taxon>
        <taxon>Bacillati</taxon>
        <taxon>Bacillota</taxon>
        <taxon>Clostridia</taxon>
        <taxon>Peptostreptococcales</taxon>
        <taxon>Thermotaleaceae</taxon>
        <taxon>Thermotalea</taxon>
    </lineage>
</organism>
<dbReference type="AlphaFoldDB" id="A0A140L3V6"/>
<evidence type="ECO:0000259" key="9">
    <source>
        <dbReference type="PROSITE" id="PS51747"/>
    </source>
</evidence>
<reference evidence="10 11" key="1">
    <citation type="submission" date="2015-12" db="EMBL/GenBank/DDBJ databases">
        <title>Draft genome sequence of the thermoanaerobe Thermotalea metallivorans, an isolate from the runoff channel of the Great Artesian Basin, Australia.</title>
        <authorList>
            <person name="Patel B.K."/>
        </authorList>
    </citation>
    <scope>NUCLEOTIDE SEQUENCE [LARGE SCALE GENOMIC DNA]</scope>
    <source>
        <strain evidence="10 11">B2-1</strain>
    </source>
</reference>
<dbReference type="PROSITE" id="PS51747">
    <property type="entry name" value="CYT_DCMP_DEAMINASES_2"/>
    <property type="match status" value="1"/>
</dbReference>
<keyword evidence="11" id="KW-1185">Reference proteome</keyword>
<name>A0A140L3V6_9FIRM</name>
<evidence type="ECO:0000256" key="8">
    <source>
        <dbReference type="HAMAP-Rule" id="MF_00972"/>
    </source>
</evidence>
<dbReference type="InterPro" id="IPR058535">
    <property type="entry name" value="MafB19-deam"/>
</dbReference>
<evidence type="ECO:0000313" key="10">
    <source>
        <dbReference type="EMBL" id="KXG75231.1"/>
    </source>
</evidence>